<sequence length="55" mass="5919">MKRRFLTLAIVGTLTCFQPAISYAGVGGANPPPKHAAQISQIVLIMQIFMSMSVI</sequence>
<evidence type="ECO:0000313" key="1">
    <source>
        <dbReference type="EMBL" id="MBB5061202.1"/>
    </source>
</evidence>
<comment type="caution">
    <text evidence="1">The sequence shown here is derived from an EMBL/GenBank/DDBJ whole genome shotgun (WGS) entry which is preliminary data.</text>
</comment>
<proteinExistence type="predicted"/>
<accession>A0A7W8E701</accession>
<name>A0A7W8E701_9BACT</name>
<protein>
    <submittedName>
        <fullName evidence="1">Uncharacterized protein</fullName>
    </submittedName>
</protein>
<dbReference type="Proteomes" id="UP000540989">
    <property type="component" value="Unassembled WGS sequence"/>
</dbReference>
<reference evidence="1 2" key="1">
    <citation type="submission" date="2020-08" db="EMBL/GenBank/DDBJ databases">
        <title>Genomic Encyclopedia of Type Strains, Phase IV (KMG-V): Genome sequencing to study the core and pangenomes of soil and plant-associated prokaryotes.</title>
        <authorList>
            <person name="Whitman W."/>
        </authorList>
    </citation>
    <scope>NUCLEOTIDE SEQUENCE [LARGE SCALE GENOMIC DNA]</scope>
    <source>
        <strain evidence="1 2">M8UP14</strain>
    </source>
</reference>
<dbReference type="EMBL" id="JACHIP010000031">
    <property type="protein sequence ID" value="MBB5061202.1"/>
    <property type="molecule type" value="Genomic_DNA"/>
</dbReference>
<keyword evidence="2" id="KW-1185">Reference proteome</keyword>
<dbReference type="AlphaFoldDB" id="A0A7W8E701"/>
<organism evidence="1 2">
    <name type="scientific">Granulicella aggregans</name>
    <dbReference type="NCBI Taxonomy" id="474949"/>
    <lineage>
        <taxon>Bacteria</taxon>
        <taxon>Pseudomonadati</taxon>
        <taxon>Acidobacteriota</taxon>
        <taxon>Terriglobia</taxon>
        <taxon>Terriglobales</taxon>
        <taxon>Acidobacteriaceae</taxon>
        <taxon>Granulicella</taxon>
    </lineage>
</organism>
<gene>
    <name evidence="1" type="ORF">HDF16_005938</name>
</gene>
<evidence type="ECO:0000313" key="2">
    <source>
        <dbReference type="Proteomes" id="UP000540989"/>
    </source>
</evidence>